<evidence type="ECO:0000313" key="2">
    <source>
        <dbReference type="EMBL" id="OZC10845.1"/>
    </source>
</evidence>
<name>A0A238C151_9BILA</name>
<reference evidence="2 3" key="1">
    <citation type="submission" date="2015-12" db="EMBL/GenBank/DDBJ databases">
        <title>Draft genome of the nematode, Onchocerca flexuosa.</title>
        <authorList>
            <person name="Mitreva M."/>
        </authorList>
    </citation>
    <scope>NUCLEOTIDE SEQUENCE [LARGE SCALE GENOMIC DNA]</scope>
    <source>
        <strain evidence="2">Red Deer</strain>
    </source>
</reference>
<protein>
    <submittedName>
        <fullName evidence="2">Uncharacterized protein</fullName>
    </submittedName>
</protein>
<gene>
    <name evidence="2" type="ORF">X798_01989</name>
</gene>
<keyword evidence="3" id="KW-1185">Reference proteome</keyword>
<dbReference type="Proteomes" id="UP000242913">
    <property type="component" value="Unassembled WGS sequence"/>
</dbReference>
<sequence>MLMGRILNHIVFGSSSAHCHHTVLKMLLRQIREQTYGELMTTFPVDFVRATKKYLNGTLLILLAIMVSLMIAQLKNTEQRQMIVIEKICPKEFLLCLLIKDETFDGRQDLVLRTLVPEKFPDFVIAQILLQTVTGWQSWLSAITRVQCHAVALLPSNYQQIMLTAPFLTESLSKVDSAVGYDRVLLIGLGARSIANYIHHNLFRVEIDELIFPEKDQYLNKLWLRNPTWNHLTITDTHAVMCILHLMCRVLIVNVNAPTKNLLHRTLKRKA</sequence>
<feature type="transmembrane region" description="Helical" evidence="1">
    <location>
        <begin position="54"/>
        <end position="72"/>
    </location>
</feature>
<dbReference type="OrthoDB" id="5787652at2759"/>
<keyword evidence="1" id="KW-1133">Transmembrane helix</keyword>
<evidence type="ECO:0000256" key="1">
    <source>
        <dbReference type="SAM" id="Phobius"/>
    </source>
</evidence>
<dbReference type="AlphaFoldDB" id="A0A238C151"/>
<dbReference type="EMBL" id="KZ269983">
    <property type="protein sequence ID" value="OZC10845.1"/>
    <property type="molecule type" value="Genomic_DNA"/>
</dbReference>
<accession>A0A238C151</accession>
<proteinExistence type="predicted"/>
<evidence type="ECO:0000313" key="3">
    <source>
        <dbReference type="Proteomes" id="UP000242913"/>
    </source>
</evidence>
<keyword evidence="1" id="KW-0812">Transmembrane</keyword>
<organism evidence="2 3">
    <name type="scientific">Onchocerca flexuosa</name>
    <dbReference type="NCBI Taxonomy" id="387005"/>
    <lineage>
        <taxon>Eukaryota</taxon>
        <taxon>Metazoa</taxon>
        <taxon>Ecdysozoa</taxon>
        <taxon>Nematoda</taxon>
        <taxon>Chromadorea</taxon>
        <taxon>Rhabditida</taxon>
        <taxon>Spirurina</taxon>
        <taxon>Spiruromorpha</taxon>
        <taxon>Filarioidea</taxon>
        <taxon>Onchocercidae</taxon>
        <taxon>Onchocerca</taxon>
    </lineage>
</organism>
<keyword evidence="1" id="KW-0472">Membrane</keyword>